<keyword evidence="6 10" id="KW-0479">Metal-binding</keyword>
<keyword evidence="5 11" id="KW-0812">Transmembrane</keyword>
<dbReference type="InterPro" id="IPR005614">
    <property type="entry name" value="NrfD-like"/>
</dbReference>
<keyword evidence="9 11" id="KW-0472">Membrane</keyword>
<feature type="transmembrane region" description="Helical" evidence="11">
    <location>
        <begin position="123"/>
        <end position="146"/>
    </location>
</feature>
<dbReference type="SUPFAM" id="SSF46626">
    <property type="entry name" value="Cytochrome c"/>
    <property type="match status" value="1"/>
</dbReference>
<dbReference type="Gene3D" id="1.10.760.10">
    <property type="entry name" value="Cytochrome c-like domain"/>
    <property type="match status" value="1"/>
</dbReference>
<evidence type="ECO:0000313" key="13">
    <source>
        <dbReference type="EMBL" id="SHK68880.1"/>
    </source>
</evidence>
<evidence type="ECO:0000256" key="2">
    <source>
        <dbReference type="ARBA" id="ARBA00008929"/>
    </source>
</evidence>
<feature type="transmembrane region" description="Helical" evidence="11">
    <location>
        <begin position="158"/>
        <end position="184"/>
    </location>
</feature>
<dbReference type="GO" id="GO:0020037">
    <property type="term" value="F:heme binding"/>
    <property type="evidence" value="ECO:0007669"/>
    <property type="project" value="InterPro"/>
</dbReference>
<sequence>MNRFLLVFGTILLIPGMVALYGALSQGPSSWGLSQTFFWGTPIANFVFWIGLAHAGTFLSAILLVLGVKWQHRVALMAELSTLVALLVAVIFPLMHLGHPLRFYEMLPQSNARAFWANIESPLVWDFLSIFAYLVSSSVFLALHLLKNRFPPLQKFLLPMAWVLFPLVLWVHTIVSLDFAVTFVPHWQGAYFPLYFIVGALYSGLGLVLVLVEFSGKRVRHLEDLLLSFSWAMLAFWLWEAFSKGIWQPELLLFGFLIPQLLWIPQWRERRALRILICFSVLGILWWERIVLVQREPLAWTWVDWGLISWGVGMFCVVFASLRVLLRRFFPESLTEVSELPPEEKSNFPKKDFAASLALGVIAAGIFAICWVNAAPDFPWLRMVPALFPIAAVVAVFGLALMAGISVFGIRRVVPFALAFGLFALATDCFVYCGAPTSYAEDYSLVKGENVLRVRSSGEVAFLWNARCAACHAKDGSLNRRFVHEYYPLPQELSLSRLDSLGEDSLVQVVLHGRNYMQPFAGRVSESEAQALVRYIKELAKKKEAVK</sequence>
<dbReference type="AlphaFoldDB" id="A0A1M6UI86"/>
<evidence type="ECO:0000256" key="1">
    <source>
        <dbReference type="ARBA" id="ARBA00004651"/>
    </source>
</evidence>
<dbReference type="PANTHER" id="PTHR43044:SF2">
    <property type="entry name" value="POLYSULPHIDE REDUCTASE NRFD"/>
    <property type="match status" value="1"/>
</dbReference>
<dbReference type="Gene3D" id="1.20.1630.10">
    <property type="entry name" value="Formate dehydrogenase/DMSO reductase domain"/>
    <property type="match status" value="1"/>
</dbReference>
<dbReference type="EMBL" id="FRAW01000014">
    <property type="protein sequence ID" value="SHK68880.1"/>
    <property type="molecule type" value="Genomic_DNA"/>
</dbReference>
<evidence type="ECO:0000256" key="7">
    <source>
        <dbReference type="ARBA" id="ARBA00022989"/>
    </source>
</evidence>
<dbReference type="InterPro" id="IPR009056">
    <property type="entry name" value="Cyt_c-like_dom"/>
</dbReference>
<dbReference type="Proteomes" id="UP000184275">
    <property type="component" value="Unassembled WGS sequence"/>
</dbReference>
<keyword evidence="8 10" id="KW-0408">Iron</keyword>
<dbReference type="PROSITE" id="PS51007">
    <property type="entry name" value="CYTC"/>
    <property type="match status" value="1"/>
</dbReference>
<name>A0A1M6UI86_9BACT</name>
<protein>
    <submittedName>
        <fullName evidence="13">Cytochrome C oxidase, cbb3-type, subunit III</fullName>
    </submittedName>
</protein>
<dbReference type="RefSeq" id="WP_073304225.1">
    <property type="nucleotide sequence ID" value="NZ_FRAW01000014.1"/>
</dbReference>
<keyword evidence="7 11" id="KW-1133">Transmembrane helix</keyword>
<feature type="transmembrane region" description="Helical" evidence="11">
    <location>
        <begin position="224"/>
        <end position="240"/>
    </location>
</feature>
<dbReference type="GO" id="GO:0046872">
    <property type="term" value="F:metal ion binding"/>
    <property type="evidence" value="ECO:0007669"/>
    <property type="project" value="UniProtKB-KW"/>
</dbReference>
<dbReference type="Pfam" id="PF13442">
    <property type="entry name" value="Cytochrome_CBB3"/>
    <property type="match status" value="1"/>
</dbReference>
<keyword evidence="14" id="KW-1185">Reference proteome</keyword>
<keyword evidence="3" id="KW-1003">Cell membrane</keyword>
<feature type="transmembrane region" description="Helical" evidence="11">
    <location>
        <begin position="80"/>
        <end position="98"/>
    </location>
</feature>
<dbReference type="GO" id="GO:0009055">
    <property type="term" value="F:electron transfer activity"/>
    <property type="evidence" value="ECO:0007669"/>
    <property type="project" value="InterPro"/>
</dbReference>
<feature type="transmembrane region" description="Helical" evidence="11">
    <location>
        <begin position="271"/>
        <end position="287"/>
    </location>
</feature>
<feature type="transmembrane region" description="Helical" evidence="11">
    <location>
        <begin position="307"/>
        <end position="326"/>
    </location>
</feature>
<comment type="subcellular location">
    <subcellularLocation>
        <location evidence="1">Cell membrane</location>
        <topology evidence="1">Multi-pass membrane protein</topology>
    </subcellularLocation>
</comment>
<proteinExistence type="inferred from homology"/>
<evidence type="ECO:0000256" key="5">
    <source>
        <dbReference type="ARBA" id="ARBA00022692"/>
    </source>
</evidence>
<feature type="transmembrane region" description="Helical" evidence="11">
    <location>
        <begin position="386"/>
        <end position="410"/>
    </location>
</feature>
<accession>A0A1M6UI86</accession>
<evidence type="ECO:0000256" key="6">
    <source>
        <dbReference type="ARBA" id="ARBA00022723"/>
    </source>
</evidence>
<evidence type="ECO:0000256" key="3">
    <source>
        <dbReference type="ARBA" id="ARBA00022475"/>
    </source>
</evidence>
<dbReference type="Pfam" id="PF03916">
    <property type="entry name" value="NrfD"/>
    <property type="match status" value="1"/>
</dbReference>
<evidence type="ECO:0000313" key="14">
    <source>
        <dbReference type="Proteomes" id="UP000184275"/>
    </source>
</evidence>
<feature type="domain" description="Cytochrome c" evidence="12">
    <location>
        <begin position="453"/>
        <end position="540"/>
    </location>
</feature>
<evidence type="ECO:0000256" key="10">
    <source>
        <dbReference type="PROSITE-ProRule" id="PRU00433"/>
    </source>
</evidence>
<dbReference type="GO" id="GO:0005886">
    <property type="term" value="C:plasma membrane"/>
    <property type="evidence" value="ECO:0007669"/>
    <property type="project" value="UniProtKB-SubCell"/>
</dbReference>
<evidence type="ECO:0000256" key="4">
    <source>
        <dbReference type="ARBA" id="ARBA00022617"/>
    </source>
</evidence>
<feature type="transmembrane region" description="Helical" evidence="11">
    <location>
        <begin position="246"/>
        <end position="264"/>
    </location>
</feature>
<evidence type="ECO:0000256" key="9">
    <source>
        <dbReference type="ARBA" id="ARBA00023136"/>
    </source>
</evidence>
<dbReference type="PANTHER" id="PTHR43044">
    <property type="match status" value="1"/>
</dbReference>
<evidence type="ECO:0000259" key="12">
    <source>
        <dbReference type="PROSITE" id="PS51007"/>
    </source>
</evidence>
<feature type="transmembrane region" description="Helical" evidence="11">
    <location>
        <begin position="353"/>
        <end position="374"/>
    </location>
</feature>
<feature type="transmembrane region" description="Helical" evidence="11">
    <location>
        <begin position="190"/>
        <end position="212"/>
    </location>
</feature>
<dbReference type="InterPro" id="IPR036909">
    <property type="entry name" value="Cyt_c-like_dom_sf"/>
</dbReference>
<keyword evidence="4 10" id="KW-0349">Heme</keyword>
<organism evidence="13 14">
    <name type="scientific">Fibrobacter intestinalis</name>
    <dbReference type="NCBI Taxonomy" id="28122"/>
    <lineage>
        <taxon>Bacteria</taxon>
        <taxon>Pseudomonadati</taxon>
        <taxon>Fibrobacterota</taxon>
        <taxon>Fibrobacteria</taxon>
        <taxon>Fibrobacterales</taxon>
        <taxon>Fibrobacteraceae</taxon>
        <taxon>Fibrobacter</taxon>
    </lineage>
</organism>
<feature type="transmembrane region" description="Helical" evidence="11">
    <location>
        <begin position="46"/>
        <end position="68"/>
    </location>
</feature>
<reference evidence="14" key="1">
    <citation type="submission" date="2016-11" db="EMBL/GenBank/DDBJ databases">
        <authorList>
            <person name="Varghese N."/>
            <person name="Submissions S."/>
        </authorList>
    </citation>
    <scope>NUCLEOTIDE SEQUENCE [LARGE SCALE GENOMIC DNA]</scope>
    <source>
        <strain evidence="14">UWOS</strain>
    </source>
</reference>
<evidence type="ECO:0000256" key="11">
    <source>
        <dbReference type="SAM" id="Phobius"/>
    </source>
</evidence>
<gene>
    <name evidence="13" type="ORF">SAMN05720469_11412</name>
</gene>
<comment type="similarity">
    <text evidence="2">Belongs to the NrfD family.</text>
</comment>
<evidence type="ECO:0000256" key="8">
    <source>
        <dbReference type="ARBA" id="ARBA00023004"/>
    </source>
</evidence>